<dbReference type="Proteomes" id="UP000293433">
    <property type="component" value="Unassembled WGS sequence"/>
</dbReference>
<dbReference type="GO" id="GO:0016491">
    <property type="term" value="F:oxidoreductase activity"/>
    <property type="evidence" value="ECO:0007669"/>
    <property type="project" value="UniProtKB-KW"/>
</dbReference>
<evidence type="ECO:0000313" key="4">
    <source>
        <dbReference type="Proteomes" id="UP000293433"/>
    </source>
</evidence>
<sequence>MSTSALPSDARRPLTLVTGAARRVGRVIALTLARAGHDIALHHRSAAGRSRDEAEATAAELRAHGARVTLHAADLADESACRALVPQVLAAQGRPLDAVVNNASTFEYDAPDTFSLASLERHLRANTAPAILLAQALHGQLVARRAAGEVHAQGCVVNLLDQKLANLNPDYFSYTLSKAALQAATQMQALALAPLVRVVGVSPGVTLVSGPMSEAQFEAAHRLTPLGRSSTPEDIARAVRYAIESPAVTGSTLLVDGGQHLLGQPRDVLFLVQQGGDPAAAPT</sequence>
<evidence type="ECO:0008006" key="5">
    <source>
        <dbReference type="Google" id="ProtNLM"/>
    </source>
</evidence>
<dbReference type="InterPro" id="IPR002347">
    <property type="entry name" value="SDR_fam"/>
</dbReference>
<dbReference type="Pfam" id="PF13561">
    <property type="entry name" value="adh_short_C2"/>
    <property type="match status" value="1"/>
</dbReference>
<proteinExistence type="inferred from homology"/>
<comment type="similarity">
    <text evidence="1">Belongs to the short-chain dehydrogenases/reductases (SDR) family.</text>
</comment>
<dbReference type="OrthoDB" id="5292672at2"/>
<accession>A0A4V2EW63</accession>
<evidence type="ECO:0000256" key="1">
    <source>
        <dbReference type="ARBA" id="ARBA00006484"/>
    </source>
</evidence>
<keyword evidence="4" id="KW-1185">Reference proteome</keyword>
<dbReference type="AlphaFoldDB" id="A0A4V2EW63"/>
<keyword evidence="2" id="KW-0560">Oxidoreductase</keyword>
<evidence type="ECO:0000256" key="2">
    <source>
        <dbReference type="ARBA" id="ARBA00023002"/>
    </source>
</evidence>
<evidence type="ECO:0000313" key="3">
    <source>
        <dbReference type="EMBL" id="RZS54890.1"/>
    </source>
</evidence>
<dbReference type="PANTHER" id="PTHR43639">
    <property type="entry name" value="OXIDOREDUCTASE, SHORT-CHAIN DEHYDROGENASE/REDUCTASE FAMILY (AFU_ORTHOLOGUE AFUA_5G02870)"/>
    <property type="match status" value="1"/>
</dbReference>
<name>A0A4V2EW63_9BURK</name>
<dbReference type="PRINTS" id="PR00081">
    <property type="entry name" value="GDHRDH"/>
</dbReference>
<protein>
    <recommendedName>
        <fullName evidence="5">NAD(P)-dependent dehydrogenase (Short-subunit alcohol dehydrogenase family)</fullName>
    </recommendedName>
</protein>
<reference evidence="3 4" key="1">
    <citation type="submission" date="2019-02" db="EMBL/GenBank/DDBJ databases">
        <title>Genomic Encyclopedia of Type Strains, Phase IV (KMG-IV): sequencing the most valuable type-strain genomes for metagenomic binning, comparative biology and taxonomic classification.</title>
        <authorList>
            <person name="Goeker M."/>
        </authorList>
    </citation>
    <scope>NUCLEOTIDE SEQUENCE [LARGE SCALE GENOMIC DNA]</scope>
    <source>
        <strain evidence="3 4">DSM 10617</strain>
    </source>
</reference>
<gene>
    <name evidence="3" type="ORF">EV685_2375</name>
</gene>
<dbReference type="InterPro" id="IPR036291">
    <property type="entry name" value="NAD(P)-bd_dom_sf"/>
</dbReference>
<dbReference type="EMBL" id="SGWV01000009">
    <property type="protein sequence ID" value="RZS54890.1"/>
    <property type="molecule type" value="Genomic_DNA"/>
</dbReference>
<organism evidence="3 4">
    <name type="scientific">Sphaerotilus mobilis</name>
    <dbReference type="NCBI Taxonomy" id="47994"/>
    <lineage>
        <taxon>Bacteria</taxon>
        <taxon>Pseudomonadati</taxon>
        <taxon>Pseudomonadota</taxon>
        <taxon>Betaproteobacteria</taxon>
        <taxon>Burkholderiales</taxon>
        <taxon>Sphaerotilaceae</taxon>
        <taxon>Sphaerotilus</taxon>
    </lineage>
</organism>
<dbReference type="SUPFAM" id="SSF51735">
    <property type="entry name" value="NAD(P)-binding Rossmann-fold domains"/>
    <property type="match status" value="1"/>
</dbReference>
<comment type="caution">
    <text evidence="3">The sequence shown here is derived from an EMBL/GenBank/DDBJ whole genome shotgun (WGS) entry which is preliminary data.</text>
</comment>
<dbReference type="Gene3D" id="3.40.50.720">
    <property type="entry name" value="NAD(P)-binding Rossmann-like Domain"/>
    <property type="match status" value="1"/>
</dbReference>
<dbReference type="PANTHER" id="PTHR43639:SF1">
    <property type="entry name" value="SHORT-CHAIN DEHYDROGENASE_REDUCTASE FAMILY PROTEIN"/>
    <property type="match status" value="1"/>
</dbReference>
<dbReference type="RefSeq" id="WP_130482202.1">
    <property type="nucleotide sequence ID" value="NZ_SGWV01000009.1"/>
</dbReference>
<dbReference type="NCBIfam" id="NF006597">
    <property type="entry name" value="PRK09134.1"/>
    <property type="match status" value="1"/>
</dbReference>